<dbReference type="KEGG" id="obi:106868384"/>
<proteinExistence type="predicted"/>
<sequence length="140" mass="16165">MFVSVLHCQNEIIYLNGNCRAKTIKEYLRRKCPLIISKVVDLIDTVGKLLHLSWISDITNAKMLFQDQTLYILVILKTRPDLKDAFHIVPVLDNWQTLYPELVKSIKAPIMIGPQREILKSKLQGKKAKHAAARRDKLLF</sequence>
<dbReference type="EMBL" id="KQ417224">
    <property type="protein sequence ID" value="KOF93151.1"/>
    <property type="molecule type" value="Genomic_DNA"/>
</dbReference>
<gene>
    <name evidence="1" type="ORF">OCBIM_22005032mg</name>
</gene>
<name>A0A0L8HVC9_OCTBM</name>
<dbReference type="PANTHER" id="PTHR33887">
    <property type="entry name" value="PB1 DOMAIN-CONTAINING PROTEIN"/>
    <property type="match status" value="1"/>
</dbReference>
<accession>A0A0L8HVC9</accession>
<dbReference type="AlphaFoldDB" id="A0A0L8HVC9"/>
<reference evidence="1" key="1">
    <citation type="submission" date="2015-07" db="EMBL/GenBank/DDBJ databases">
        <title>MeaNS - Measles Nucleotide Surveillance Program.</title>
        <authorList>
            <person name="Tran T."/>
            <person name="Druce J."/>
        </authorList>
    </citation>
    <scope>NUCLEOTIDE SEQUENCE</scope>
    <source>
        <strain evidence="1">UCB-OBI-ISO-001</strain>
        <tissue evidence="1">Gonad</tissue>
    </source>
</reference>
<dbReference type="InterPro" id="IPR039471">
    <property type="entry name" value="CXorf65-like"/>
</dbReference>
<organism evidence="1">
    <name type="scientific">Octopus bimaculoides</name>
    <name type="common">California two-spotted octopus</name>
    <dbReference type="NCBI Taxonomy" id="37653"/>
    <lineage>
        <taxon>Eukaryota</taxon>
        <taxon>Metazoa</taxon>
        <taxon>Spiralia</taxon>
        <taxon>Lophotrochozoa</taxon>
        <taxon>Mollusca</taxon>
        <taxon>Cephalopoda</taxon>
        <taxon>Coleoidea</taxon>
        <taxon>Octopodiformes</taxon>
        <taxon>Octopoda</taxon>
        <taxon>Incirrata</taxon>
        <taxon>Octopodidae</taxon>
        <taxon>Octopus</taxon>
    </lineage>
</organism>
<dbReference type="PANTHER" id="PTHR33887:SF5">
    <property type="entry name" value="PB1 DOMAIN-CONTAINING PROTEIN"/>
    <property type="match status" value="1"/>
</dbReference>
<evidence type="ECO:0000313" key="1">
    <source>
        <dbReference type="EMBL" id="KOF93151.1"/>
    </source>
</evidence>
<dbReference type="Pfam" id="PF15874">
    <property type="entry name" value="Il2rg"/>
    <property type="match status" value="1"/>
</dbReference>
<protein>
    <submittedName>
        <fullName evidence="1">Uncharacterized protein</fullName>
    </submittedName>
</protein>